<name>A0ABU7UUU3_9CLOT</name>
<organism evidence="2 3">
    <name type="scientific">Clostridium frigoriphilum</name>
    <dbReference type="NCBI Taxonomy" id="443253"/>
    <lineage>
        <taxon>Bacteria</taxon>
        <taxon>Bacillati</taxon>
        <taxon>Bacillota</taxon>
        <taxon>Clostridia</taxon>
        <taxon>Eubacteriales</taxon>
        <taxon>Clostridiaceae</taxon>
        <taxon>Clostridium</taxon>
    </lineage>
</organism>
<dbReference type="CDD" id="cd08563">
    <property type="entry name" value="GDPD_TtGDE_like"/>
    <property type="match status" value="1"/>
</dbReference>
<dbReference type="EMBL" id="JAZHFS010000022">
    <property type="protein sequence ID" value="MEF2114367.1"/>
    <property type="molecule type" value="Genomic_DNA"/>
</dbReference>
<dbReference type="InterPro" id="IPR030395">
    <property type="entry name" value="GP_PDE_dom"/>
</dbReference>
<sequence length="243" mass="27529">MVINYAHRGASGYFPENTMLSFRKAIELGATGIETDIQMTSDGVLVIIHDENVDRTTNGTGLVKDFRFVDLNELDAGSWFNDNYNNETIPTAEQLIILAKENNILLNIEIKNGEVIYPGIEEKLIEMIYKYNYQDNVILSSFNHYSMVHCKEISKEIKTGLLYMAGLYHPEAYCKYTGADALHPYYISINKKIIDDAKKEGLLVNPFTVNSEESMKKLIEAGVNGIITNYPDKLKKVLTNIKK</sequence>
<dbReference type="PANTHER" id="PTHR46211:SF1">
    <property type="entry name" value="GLYCEROPHOSPHODIESTER PHOSPHODIESTERASE, CYTOPLASMIC"/>
    <property type="match status" value="1"/>
</dbReference>
<dbReference type="Pfam" id="PF03009">
    <property type="entry name" value="GDPD"/>
    <property type="match status" value="1"/>
</dbReference>
<accession>A0ABU7UUU3</accession>
<dbReference type="RefSeq" id="WP_216253091.1">
    <property type="nucleotide sequence ID" value="NZ_JAZHFS010000022.1"/>
</dbReference>
<feature type="domain" description="GP-PDE" evidence="1">
    <location>
        <begin position="2"/>
        <end position="238"/>
    </location>
</feature>
<dbReference type="PANTHER" id="PTHR46211">
    <property type="entry name" value="GLYCEROPHOSPHORYL DIESTER PHOSPHODIESTERASE"/>
    <property type="match status" value="1"/>
</dbReference>
<reference evidence="2 3" key="1">
    <citation type="submission" date="2023-11" db="EMBL/GenBank/DDBJ databases">
        <title>Draft genome sequence of a psychrophilic Clostridium strain from permafrost water brine.</title>
        <authorList>
            <person name="Shcherbakova V.A."/>
            <person name="Trubitsyn V.E."/>
            <person name="Zakharyuk A.G."/>
        </authorList>
    </citation>
    <scope>NUCLEOTIDE SEQUENCE [LARGE SCALE GENOMIC DNA]</scope>
    <source>
        <strain evidence="2 3">14F</strain>
    </source>
</reference>
<gene>
    <name evidence="2" type="ORF">SJI18_18890</name>
</gene>
<evidence type="ECO:0000313" key="3">
    <source>
        <dbReference type="Proteomes" id="UP001498469"/>
    </source>
</evidence>
<proteinExistence type="predicted"/>
<evidence type="ECO:0000313" key="2">
    <source>
        <dbReference type="EMBL" id="MEF2114367.1"/>
    </source>
</evidence>
<comment type="caution">
    <text evidence="2">The sequence shown here is derived from an EMBL/GenBank/DDBJ whole genome shotgun (WGS) entry which is preliminary data.</text>
</comment>
<dbReference type="PROSITE" id="PS51704">
    <property type="entry name" value="GP_PDE"/>
    <property type="match status" value="1"/>
</dbReference>
<evidence type="ECO:0000259" key="1">
    <source>
        <dbReference type="PROSITE" id="PS51704"/>
    </source>
</evidence>
<keyword evidence="3" id="KW-1185">Reference proteome</keyword>
<dbReference type="Proteomes" id="UP001498469">
    <property type="component" value="Unassembled WGS sequence"/>
</dbReference>
<protein>
    <submittedName>
        <fullName evidence="2">Glycerophosphodiester phosphodiesterase</fullName>
    </submittedName>
</protein>